<dbReference type="AlphaFoldDB" id="A0A7L7LDJ3"/>
<gene>
    <name evidence="1" type="ORF">HUW48_21675</name>
</gene>
<dbReference type="Gene3D" id="2.60.40.10">
    <property type="entry name" value="Immunoglobulins"/>
    <property type="match status" value="1"/>
</dbReference>
<dbReference type="InterPro" id="IPR013783">
    <property type="entry name" value="Ig-like_fold"/>
</dbReference>
<reference evidence="1 2" key="1">
    <citation type="submission" date="2020-08" db="EMBL/GenBank/DDBJ databases">
        <title>Adhaeribacter dokdonensis sp. nov., isolated from the rhizosphere of Elymus tsukushiensis, a plant native to the Dokdo Islands, Republic of Korea.</title>
        <authorList>
            <person name="Ghim S.Y."/>
        </authorList>
    </citation>
    <scope>NUCLEOTIDE SEQUENCE [LARGE SCALE GENOMIC DNA]</scope>
    <source>
        <strain evidence="1 2">KUDC8001</strain>
    </source>
</reference>
<dbReference type="EMBL" id="CP055153">
    <property type="protein sequence ID" value="QMU30469.1"/>
    <property type="molecule type" value="Genomic_DNA"/>
</dbReference>
<accession>A0A7L7LDJ3</accession>
<evidence type="ECO:0000313" key="2">
    <source>
        <dbReference type="Proteomes" id="UP000514509"/>
    </source>
</evidence>
<evidence type="ECO:0000313" key="1">
    <source>
        <dbReference type="EMBL" id="QMU30469.1"/>
    </source>
</evidence>
<dbReference type="KEGG" id="add:HUW48_21675"/>
<dbReference type="Proteomes" id="UP000514509">
    <property type="component" value="Chromosome"/>
</dbReference>
<proteinExistence type="predicted"/>
<protein>
    <submittedName>
        <fullName evidence="1">Uncharacterized protein</fullName>
    </submittedName>
</protein>
<organism evidence="1 2">
    <name type="scientific">Adhaeribacter radiodurans</name>
    <dbReference type="NCBI Taxonomy" id="2745197"/>
    <lineage>
        <taxon>Bacteria</taxon>
        <taxon>Pseudomonadati</taxon>
        <taxon>Bacteroidota</taxon>
        <taxon>Cytophagia</taxon>
        <taxon>Cytophagales</taxon>
        <taxon>Hymenobacteraceae</taxon>
        <taxon>Adhaeribacter</taxon>
    </lineage>
</organism>
<sequence length="388" mass="41955">MKKKFTFYLKSGEFLKKKWLVVLLLSSVIGWQNHVLAFNLKETAKVKKTNSSTINNPAPFAGERVTSFTLINANTNGEIQKIANGATLNLANLPTQNLSIRADTDPSTVGSVIFNLSGTQAHTQMQTEKPYALFGDSKGDYYSWKPANGSYTLKCTPYSGPDGSGTAGTALTITFKVTNQTTSTSLVSNIQSYTGNKYALSTLNTGTAFYTDRTYQITSVPALLSKQASIKTPNDDKYFTGTKAVSFKISQSATVYVAYDPLATQLPSWMNGWQKLSERIGINDPRISYLQVYSKSFAAGTVTLGGNLASPAIGSKNTYIVVVKAGSTPNVRPYATAVRPADGATNVSLDQSVSVDLTYPGVTPLTEIRLILAPLNYIRLVLPAVKRK</sequence>
<name>A0A7L7LDJ3_9BACT</name>
<keyword evidence="2" id="KW-1185">Reference proteome</keyword>
<dbReference type="RefSeq" id="WP_182412916.1">
    <property type="nucleotide sequence ID" value="NZ_CP055153.1"/>
</dbReference>